<evidence type="ECO:0000256" key="2">
    <source>
        <dbReference type="ARBA" id="ARBA00023157"/>
    </source>
</evidence>
<name>A0ABM1HVE0_POLDO</name>
<feature type="chain" id="PRO_5045664349" description="Transferrin" evidence="4">
    <location>
        <begin position="29"/>
        <end position="724"/>
    </location>
</feature>
<keyword evidence="3" id="KW-0408">Iron</keyword>
<dbReference type="CDD" id="cd13529">
    <property type="entry name" value="PBP2_transferrin"/>
    <property type="match status" value="2"/>
</dbReference>
<feature type="domain" description="Transferrin-like" evidence="5">
    <location>
        <begin position="37"/>
        <end position="382"/>
    </location>
</feature>
<feature type="signal peptide" evidence="4">
    <location>
        <begin position="1"/>
        <end position="28"/>
    </location>
</feature>
<accession>A0ABM1HVE0</accession>
<keyword evidence="1" id="KW-0677">Repeat</keyword>
<dbReference type="InterPro" id="IPR016357">
    <property type="entry name" value="Transferrin"/>
</dbReference>
<reference evidence="7" key="1">
    <citation type="submission" date="2025-08" db="UniProtKB">
        <authorList>
            <consortium name="RefSeq"/>
        </authorList>
    </citation>
    <scope>IDENTIFICATION</scope>
    <source>
        <tissue evidence="7">Whole body</tissue>
    </source>
</reference>
<keyword evidence="3" id="KW-0813">Transport</keyword>
<evidence type="ECO:0000256" key="1">
    <source>
        <dbReference type="ARBA" id="ARBA00022737"/>
    </source>
</evidence>
<keyword evidence="6" id="KW-1185">Reference proteome</keyword>
<dbReference type="PROSITE" id="PS00205">
    <property type="entry name" value="TRANSFERRIN_LIKE_1"/>
    <property type="match status" value="1"/>
</dbReference>
<dbReference type="InterPro" id="IPR018195">
    <property type="entry name" value="Transferrin_Fe_BS"/>
</dbReference>
<dbReference type="InterPro" id="IPR001156">
    <property type="entry name" value="Transferrin-like_dom"/>
</dbReference>
<dbReference type="GeneID" id="107064109"/>
<dbReference type="SMART" id="SM00094">
    <property type="entry name" value="TR_FER"/>
    <property type="match status" value="2"/>
</dbReference>
<evidence type="ECO:0000256" key="4">
    <source>
        <dbReference type="SAM" id="SignalP"/>
    </source>
</evidence>
<dbReference type="RefSeq" id="XP_015171927.1">
    <property type="nucleotide sequence ID" value="XM_015316441.1"/>
</dbReference>
<dbReference type="PIRSF" id="PIRSF002549">
    <property type="entry name" value="Transferrin"/>
    <property type="match status" value="1"/>
</dbReference>
<dbReference type="PRINTS" id="PR00422">
    <property type="entry name" value="TRANSFERRIN"/>
</dbReference>
<dbReference type="SUPFAM" id="SSF53850">
    <property type="entry name" value="Periplasmic binding protein-like II"/>
    <property type="match status" value="2"/>
</dbReference>
<dbReference type="Proteomes" id="UP000694924">
    <property type="component" value="Unplaced"/>
</dbReference>
<keyword evidence="2" id="KW-1015">Disulfide bond</keyword>
<keyword evidence="3" id="KW-0410">Iron transport</keyword>
<keyword evidence="3" id="KW-0479">Metal-binding</keyword>
<proteinExistence type="inferred from homology"/>
<evidence type="ECO:0000256" key="3">
    <source>
        <dbReference type="PIRNR" id="PIRNR002549"/>
    </source>
</evidence>
<evidence type="ECO:0000313" key="6">
    <source>
        <dbReference type="Proteomes" id="UP000694924"/>
    </source>
</evidence>
<protein>
    <recommendedName>
        <fullName evidence="3">Transferrin</fullName>
    </recommendedName>
</protein>
<keyword evidence="3" id="KW-0406">Ion transport</keyword>
<dbReference type="PANTHER" id="PTHR11485:SF57">
    <property type="entry name" value="TRANSFERRIN"/>
    <property type="match status" value="1"/>
</dbReference>
<dbReference type="Gene3D" id="3.40.190.10">
    <property type="entry name" value="Periplasmic binding protein-like II"/>
    <property type="match status" value="4"/>
</dbReference>
<comment type="function">
    <text evidence="3">Transferrins are iron binding transport proteins which bind Fe(3+) ion in association with the binding of an anion, usually bicarbonate.</text>
</comment>
<dbReference type="PANTHER" id="PTHR11485">
    <property type="entry name" value="TRANSFERRIN"/>
    <property type="match status" value="1"/>
</dbReference>
<dbReference type="PROSITE" id="PS51408">
    <property type="entry name" value="TRANSFERRIN_LIKE_4"/>
    <property type="match status" value="2"/>
</dbReference>
<keyword evidence="4" id="KW-0732">Signal</keyword>
<comment type="similarity">
    <text evidence="3">Belongs to the transferrin family.</text>
</comment>
<evidence type="ECO:0000313" key="7">
    <source>
        <dbReference type="RefSeq" id="XP_015171927.1"/>
    </source>
</evidence>
<organism evidence="6 7">
    <name type="scientific">Polistes dominula</name>
    <name type="common">European paper wasp</name>
    <name type="synonym">Vespa dominula</name>
    <dbReference type="NCBI Taxonomy" id="743375"/>
    <lineage>
        <taxon>Eukaryota</taxon>
        <taxon>Metazoa</taxon>
        <taxon>Ecdysozoa</taxon>
        <taxon>Arthropoda</taxon>
        <taxon>Hexapoda</taxon>
        <taxon>Insecta</taxon>
        <taxon>Pterygota</taxon>
        <taxon>Neoptera</taxon>
        <taxon>Endopterygota</taxon>
        <taxon>Hymenoptera</taxon>
        <taxon>Apocrita</taxon>
        <taxon>Aculeata</taxon>
        <taxon>Vespoidea</taxon>
        <taxon>Vespidae</taxon>
        <taxon>Polistinae</taxon>
        <taxon>Polistini</taxon>
        <taxon>Polistes</taxon>
    </lineage>
</organism>
<gene>
    <name evidence="7" type="primary">LOC107064109</name>
</gene>
<feature type="domain" description="Transferrin-like" evidence="5">
    <location>
        <begin position="389"/>
        <end position="724"/>
    </location>
</feature>
<dbReference type="Pfam" id="PF00405">
    <property type="entry name" value="Transferrin"/>
    <property type="match status" value="2"/>
</dbReference>
<sequence length="724" mass="79341">MRSGVKMMCQKSIMILACLIAVIATTNAALGRPNLVFTMCIPEIYWKECVQMMEDSANKGIPISCISGRDRYECIEKVGRKEADVVAVDPEDMYLAAKDNELAAKAGYNVVEQIRTKVEPDAAYRYEAVAVIHKDLNINNVQGLRGLKSCHTGVGRNVGYKIPITKLTSMGVLGNINDPEYSARENEIRALSSLFSEGCLVGTWSQDPAINQRLKETYSNMCALCENPNVCDYPDKYSGYEGALRCLAHNGGDIAWTKVIYVKQFFGLPVGVRSAIPTNEDPSNFRYFCPDGTKVPINADTKPCTWAARPWQGYMTNGGVNNIEAVQKELTELGQLGEKEKAAWWKDLMLLDEKTLAVASSPVDPEQHLKNAKYLDVIERNSGAPERNARWCVWSQDALNKCRALSRAAFSRDARPRLSCLLEKDLHGCLKAVRDDGADLTVVNGGSVMRTITDFNAQPILSEIYGPGSTEYSERPAVVVVKKGSSINGLADLRNKRSCHSGYKNDFAGWLAPVHALKKANLINSEEDVAEFFAGSCAPGAEPGSKLCQQCVGNIASNDDKVTEATKCKPTEAEAFKGGQGAIKCLTSDKGDVAFLPLPALIKIDKKNETEGGVKTSDFMLVCPDGGLAPVEEWSRCNLGLEPPRIILSSVGKTANALEELKHGVLAASTIYSEEPDLLKLFGSWSGKADILFRDDAINLISIDNSWTQWNKWATTKEDYKIEP</sequence>
<evidence type="ECO:0000259" key="5">
    <source>
        <dbReference type="PROSITE" id="PS51408"/>
    </source>
</evidence>